<evidence type="ECO:0000256" key="2">
    <source>
        <dbReference type="ARBA" id="ARBA00023125"/>
    </source>
</evidence>
<dbReference type="CDD" id="cd06267">
    <property type="entry name" value="PBP1_LacI_sugar_binding-like"/>
    <property type="match status" value="1"/>
</dbReference>
<keyword evidence="2" id="KW-0238">DNA-binding</keyword>
<dbReference type="Pfam" id="PF00356">
    <property type="entry name" value="LacI"/>
    <property type="match status" value="1"/>
</dbReference>
<dbReference type="Pfam" id="PF13377">
    <property type="entry name" value="Peripla_BP_3"/>
    <property type="match status" value="1"/>
</dbReference>
<dbReference type="GO" id="GO:0000976">
    <property type="term" value="F:transcription cis-regulatory region binding"/>
    <property type="evidence" value="ECO:0007669"/>
    <property type="project" value="TreeGrafter"/>
</dbReference>
<dbReference type="PANTHER" id="PTHR30146:SF109">
    <property type="entry name" value="HTH-TYPE TRANSCRIPTIONAL REGULATOR GALS"/>
    <property type="match status" value="1"/>
</dbReference>
<evidence type="ECO:0000256" key="1">
    <source>
        <dbReference type="ARBA" id="ARBA00023015"/>
    </source>
</evidence>
<keyword evidence="6" id="KW-1185">Reference proteome</keyword>
<dbReference type="SUPFAM" id="SSF47413">
    <property type="entry name" value="lambda repressor-like DNA-binding domains"/>
    <property type="match status" value="1"/>
</dbReference>
<evidence type="ECO:0000256" key="3">
    <source>
        <dbReference type="ARBA" id="ARBA00023163"/>
    </source>
</evidence>
<proteinExistence type="predicted"/>
<gene>
    <name evidence="5" type="ORF">F3W84_00560</name>
</gene>
<dbReference type="CDD" id="cd01392">
    <property type="entry name" value="HTH_LacI"/>
    <property type="match status" value="1"/>
</dbReference>
<protein>
    <submittedName>
        <fullName evidence="5">LacI family transcriptional regulator</fullName>
    </submittedName>
</protein>
<dbReference type="AlphaFoldDB" id="A0A5N1K5Y4"/>
<sequence>MQFVGQALMATIKDVAKRAGVSVGTVSRVLSNNPSVTSKMREAVGEAVAALGYRPNNLARGLRRHRTNMIALVLPDITNPYFSELAQRIEAAAYSYGHLVVLADTHGDPAREEQQILGLRAHLPAGFLIIPVNAHSLSSLTGSIRTIALDRPYGNHPFVAVDHYAGGELAARHLLGLGHRKIAYISGPSNLTISAERRKGFLDYCQRAIQSGEAQMPMPELLEAGFDYNSGEALAAQLFMRKREELPTAIAASSDQQAIGIMRGASDYGISIPRDVSIIGFDDIPLARLTTPRLSTIVQPVKAIAENAVVALLGTDVPQRSILLTPTIKLRETTIKL</sequence>
<evidence type="ECO:0000313" key="5">
    <source>
        <dbReference type="EMBL" id="KAA9370940.1"/>
    </source>
</evidence>
<dbReference type="Proteomes" id="UP000327108">
    <property type="component" value="Unassembled WGS sequence"/>
</dbReference>
<keyword evidence="3" id="KW-0804">Transcription</keyword>
<dbReference type="PROSITE" id="PS50932">
    <property type="entry name" value="HTH_LACI_2"/>
    <property type="match status" value="1"/>
</dbReference>
<dbReference type="Gene3D" id="1.10.260.40">
    <property type="entry name" value="lambda repressor-like DNA-binding domains"/>
    <property type="match status" value="1"/>
</dbReference>
<comment type="caution">
    <text evidence="5">The sequence shown here is derived from an EMBL/GenBank/DDBJ whole genome shotgun (WGS) entry which is preliminary data.</text>
</comment>
<dbReference type="SMART" id="SM00354">
    <property type="entry name" value="HTH_LACI"/>
    <property type="match status" value="1"/>
</dbReference>
<dbReference type="EMBL" id="VYXQ01000001">
    <property type="protein sequence ID" value="KAA9370940.1"/>
    <property type="molecule type" value="Genomic_DNA"/>
</dbReference>
<dbReference type="Gene3D" id="3.40.50.2300">
    <property type="match status" value="2"/>
</dbReference>
<evidence type="ECO:0000313" key="6">
    <source>
        <dbReference type="Proteomes" id="UP000327108"/>
    </source>
</evidence>
<organism evidence="5 6">
    <name type="scientific">Ochrobactrum quorumnocens</name>
    <dbReference type="NCBI Taxonomy" id="271865"/>
    <lineage>
        <taxon>Bacteria</taxon>
        <taxon>Pseudomonadati</taxon>
        <taxon>Pseudomonadota</taxon>
        <taxon>Alphaproteobacteria</taxon>
        <taxon>Hyphomicrobiales</taxon>
        <taxon>Brucellaceae</taxon>
        <taxon>Brucella/Ochrobactrum group</taxon>
        <taxon>Ochrobactrum</taxon>
    </lineage>
</organism>
<dbReference type="InterPro" id="IPR028082">
    <property type="entry name" value="Peripla_BP_I"/>
</dbReference>
<dbReference type="InterPro" id="IPR010982">
    <property type="entry name" value="Lambda_DNA-bd_dom_sf"/>
</dbReference>
<name>A0A5N1K5Y4_9HYPH</name>
<dbReference type="PRINTS" id="PR00036">
    <property type="entry name" value="HTHLACI"/>
</dbReference>
<accession>A0A5N1K5Y4</accession>
<evidence type="ECO:0000259" key="4">
    <source>
        <dbReference type="PROSITE" id="PS50932"/>
    </source>
</evidence>
<dbReference type="PANTHER" id="PTHR30146">
    <property type="entry name" value="LACI-RELATED TRANSCRIPTIONAL REPRESSOR"/>
    <property type="match status" value="1"/>
</dbReference>
<reference evidence="5 6" key="1">
    <citation type="submission" date="2019-09" db="EMBL/GenBank/DDBJ databases">
        <title>Biological control of the noxious weed angled onion (Allium triquetrum) thwarted by endophytic bacteria in Victoria, Australia.</title>
        <authorList>
            <person name="Tehranchian P."/>
            <person name="Adair R.J."/>
            <person name="Van T.H."/>
            <person name="Morrison P.D."/>
            <person name="Williams H."/>
            <person name="Lawrie A.C."/>
        </authorList>
    </citation>
    <scope>NUCLEOTIDE SEQUENCE [LARGE SCALE GENOMIC DNA]</scope>
    <source>
        <strain evidence="5 6">RPTAtOch1</strain>
    </source>
</reference>
<dbReference type="GO" id="GO:0003700">
    <property type="term" value="F:DNA-binding transcription factor activity"/>
    <property type="evidence" value="ECO:0007669"/>
    <property type="project" value="TreeGrafter"/>
</dbReference>
<feature type="domain" description="HTH lacI-type" evidence="4">
    <location>
        <begin position="10"/>
        <end position="64"/>
    </location>
</feature>
<dbReference type="InterPro" id="IPR046335">
    <property type="entry name" value="LacI/GalR-like_sensor"/>
</dbReference>
<dbReference type="PROSITE" id="PS00356">
    <property type="entry name" value="HTH_LACI_1"/>
    <property type="match status" value="1"/>
</dbReference>
<keyword evidence="1" id="KW-0805">Transcription regulation</keyword>
<dbReference type="InterPro" id="IPR000843">
    <property type="entry name" value="HTH_LacI"/>
</dbReference>
<dbReference type="SUPFAM" id="SSF53822">
    <property type="entry name" value="Periplasmic binding protein-like I"/>
    <property type="match status" value="1"/>
</dbReference>